<feature type="compositionally biased region" description="Polar residues" evidence="1">
    <location>
        <begin position="64"/>
        <end position="82"/>
    </location>
</feature>
<dbReference type="OrthoDB" id="1939272at2759"/>
<dbReference type="AlphaFoldDB" id="A0A9Q0FWA7"/>
<dbReference type="Proteomes" id="UP001141552">
    <property type="component" value="Unassembled WGS sequence"/>
</dbReference>
<feature type="region of interest" description="Disordered" evidence="1">
    <location>
        <begin position="209"/>
        <end position="269"/>
    </location>
</feature>
<feature type="region of interest" description="Disordered" evidence="1">
    <location>
        <begin position="286"/>
        <end position="309"/>
    </location>
</feature>
<dbReference type="PANTHER" id="PTHR36810:SF1">
    <property type="entry name" value="OS05G0232200 PROTEIN"/>
    <property type="match status" value="1"/>
</dbReference>
<evidence type="ECO:0000313" key="3">
    <source>
        <dbReference type="Proteomes" id="UP001141552"/>
    </source>
</evidence>
<feature type="non-terminal residue" evidence="2">
    <location>
        <position position="1"/>
    </location>
</feature>
<sequence>DETLTRVLETTLVIEKDTWDDTFPLEGGGRVHMKLQFLLSEEDHGMIFIHLSYMSQRFEANPDEVSSSSGDKSGTTASSTDGPLSMIGRKEALQMGNAGSSIAVKDKIPVKMKEVGVGDQEKRRRLSRDQINVRSMISGFEKMGSESPFVKELSRVTTQDMAELYGTRAAQFQTKGTKSDLKDKLKVGTVQEKRVSEDLLRASMGKRASISGRGFNEHPGAHSHSNLLDRKQSSPGNPGINSGRATDLRSSQGASGDEHYSSERNRGWEKSFCITTAGKQIMNIMGGFWGDTKDQSPEASSSAAAENSK</sequence>
<feature type="compositionally biased region" description="Low complexity" evidence="1">
    <location>
        <begin position="297"/>
        <end position="309"/>
    </location>
</feature>
<protein>
    <submittedName>
        <fullName evidence="2">Uncharacterized protein</fullName>
    </submittedName>
</protein>
<organism evidence="2 3">
    <name type="scientific">Turnera subulata</name>
    <dbReference type="NCBI Taxonomy" id="218843"/>
    <lineage>
        <taxon>Eukaryota</taxon>
        <taxon>Viridiplantae</taxon>
        <taxon>Streptophyta</taxon>
        <taxon>Embryophyta</taxon>
        <taxon>Tracheophyta</taxon>
        <taxon>Spermatophyta</taxon>
        <taxon>Magnoliopsida</taxon>
        <taxon>eudicotyledons</taxon>
        <taxon>Gunneridae</taxon>
        <taxon>Pentapetalae</taxon>
        <taxon>rosids</taxon>
        <taxon>fabids</taxon>
        <taxon>Malpighiales</taxon>
        <taxon>Passifloraceae</taxon>
        <taxon>Turnera</taxon>
    </lineage>
</organism>
<dbReference type="EMBL" id="JAKUCV010003481">
    <property type="protein sequence ID" value="KAJ4838766.1"/>
    <property type="molecule type" value="Genomic_DNA"/>
</dbReference>
<accession>A0A9Q0FWA7</accession>
<evidence type="ECO:0000256" key="1">
    <source>
        <dbReference type="SAM" id="MobiDB-lite"/>
    </source>
</evidence>
<keyword evidence="3" id="KW-1185">Reference proteome</keyword>
<reference evidence="2" key="1">
    <citation type="submission" date="2022-02" db="EMBL/GenBank/DDBJ databases">
        <authorList>
            <person name="Henning P.M."/>
            <person name="McCubbin A.G."/>
            <person name="Shore J.S."/>
        </authorList>
    </citation>
    <scope>NUCLEOTIDE SEQUENCE</scope>
    <source>
        <strain evidence="2">F60SS</strain>
        <tissue evidence="2">Leaves</tissue>
    </source>
</reference>
<comment type="caution">
    <text evidence="2">The sequence shown here is derived from an EMBL/GenBank/DDBJ whole genome shotgun (WGS) entry which is preliminary data.</text>
</comment>
<feature type="compositionally biased region" description="Polar residues" evidence="1">
    <location>
        <begin position="233"/>
        <end position="254"/>
    </location>
</feature>
<dbReference type="PANTHER" id="PTHR36810">
    <property type="entry name" value="BNACNNG47150D PROTEIN"/>
    <property type="match status" value="1"/>
</dbReference>
<name>A0A9Q0FWA7_9ROSI</name>
<evidence type="ECO:0000313" key="2">
    <source>
        <dbReference type="EMBL" id="KAJ4838766.1"/>
    </source>
</evidence>
<feature type="region of interest" description="Disordered" evidence="1">
    <location>
        <begin position="61"/>
        <end position="84"/>
    </location>
</feature>
<gene>
    <name evidence="2" type="ORF">Tsubulata_040786</name>
</gene>
<feature type="compositionally biased region" description="Basic and acidic residues" evidence="1">
    <location>
        <begin position="256"/>
        <end position="269"/>
    </location>
</feature>
<proteinExistence type="predicted"/>
<feature type="non-terminal residue" evidence="2">
    <location>
        <position position="309"/>
    </location>
</feature>
<reference evidence="2" key="2">
    <citation type="journal article" date="2023" name="Plants (Basel)">
        <title>Annotation of the Turnera subulata (Passifloraceae) Draft Genome Reveals the S-Locus Evolved after the Divergence of Turneroideae from Passifloroideae in a Stepwise Manner.</title>
        <authorList>
            <person name="Henning P.M."/>
            <person name="Roalson E.H."/>
            <person name="Mir W."/>
            <person name="McCubbin A.G."/>
            <person name="Shore J.S."/>
        </authorList>
    </citation>
    <scope>NUCLEOTIDE SEQUENCE</scope>
    <source>
        <strain evidence="2">F60SS</strain>
    </source>
</reference>